<dbReference type="AlphaFoldDB" id="A0A0F8ZP97"/>
<reference evidence="1" key="1">
    <citation type="journal article" date="2015" name="Nature">
        <title>Complex archaea that bridge the gap between prokaryotes and eukaryotes.</title>
        <authorList>
            <person name="Spang A."/>
            <person name="Saw J.H."/>
            <person name="Jorgensen S.L."/>
            <person name="Zaremba-Niedzwiedzka K."/>
            <person name="Martijn J."/>
            <person name="Lind A.E."/>
            <person name="van Eijk R."/>
            <person name="Schleper C."/>
            <person name="Guy L."/>
            <person name="Ettema T.J."/>
        </authorList>
    </citation>
    <scope>NUCLEOTIDE SEQUENCE</scope>
</reference>
<organism evidence="1">
    <name type="scientific">marine sediment metagenome</name>
    <dbReference type="NCBI Taxonomy" id="412755"/>
    <lineage>
        <taxon>unclassified sequences</taxon>
        <taxon>metagenomes</taxon>
        <taxon>ecological metagenomes</taxon>
    </lineage>
</organism>
<sequence length="78" mass="8726">MDIEKTRADLLAHEGMTEREISQVEEIVRLRIAHTKLEEAFTEYGKHHSSCILEHHAPGVRDCGCGFVGILREIAGLA</sequence>
<comment type="caution">
    <text evidence="1">The sequence shown here is derived from an EMBL/GenBank/DDBJ whole genome shotgun (WGS) entry which is preliminary data.</text>
</comment>
<protein>
    <submittedName>
        <fullName evidence="1">Uncharacterized protein</fullName>
    </submittedName>
</protein>
<gene>
    <name evidence="1" type="ORF">LCGC14_2946230</name>
</gene>
<name>A0A0F8ZP97_9ZZZZ</name>
<accession>A0A0F8ZP97</accession>
<proteinExistence type="predicted"/>
<dbReference type="EMBL" id="LAZR01059239">
    <property type="protein sequence ID" value="KKK68219.1"/>
    <property type="molecule type" value="Genomic_DNA"/>
</dbReference>
<evidence type="ECO:0000313" key="1">
    <source>
        <dbReference type="EMBL" id="KKK68219.1"/>
    </source>
</evidence>